<comment type="similarity">
    <text evidence="4">Belongs to the BMT2 family.</text>
</comment>
<comment type="subcellular location">
    <subcellularLocation>
        <location evidence="4">Nucleus</location>
        <location evidence="4">Nucleolus</location>
    </subcellularLocation>
</comment>
<feature type="binding site" evidence="4">
    <location>
        <position position="140"/>
    </location>
    <ligand>
        <name>S-adenosyl-L-methionine</name>
        <dbReference type="ChEBI" id="CHEBI:59789"/>
    </ligand>
</feature>
<evidence type="ECO:0000256" key="4">
    <source>
        <dbReference type="HAMAP-Rule" id="MF_03044"/>
    </source>
</evidence>
<dbReference type="AlphaFoldDB" id="A0A1Y1ULI8"/>
<dbReference type="EMBL" id="NBSH01000003">
    <property type="protein sequence ID" value="ORX38849.1"/>
    <property type="molecule type" value="Genomic_DNA"/>
</dbReference>
<keyword evidence="3 4" id="KW-0949">S-adenosyl-L-methionine</keyword>
<dbReference type="SUPFAM" id="SSF53335">
    <property type="entry name" value="S-adenosyl-L-methionine-dependent methyltransferases"/>
    <property type="match status" value="1"/>
</dbReference>
<dbReference type="InterPro" id="IPR021867">
    <property type="entry name" value="Bmt2/SAMTOR"/>
</dbReference>
<dbReference type="RefSeq" id="XP_021872712.1">
    <property type="nucleotide sequence ID" value="XM_022013224.1"/>
</dbReference>
<comment type="function">
    <text evidence="4">S-adenosyl-L-methionine-dependent methyltransferase that specifically methylates the N(1) position of an adenine present in helix 65 in 25S rRNA.</text>
</comment>
<feature type="compositionally biased region" description="Basic residues" evidence="5">
    <location>
        <begin position="1"/>
        <end position="11"/>
    </location>
</feature>
<dbReference type="PANTHER" id="PTHR21008">
    <property type="entry name" value="S-ADENOSYLMETHIONINE SENSOR UPSTREAM OF MTORC1-RELATED"/>
    <property type="match status" value="1"/>
</dbReference>
<dbReference type="GO" id="GO:0005730">
    <property type="term" value="C:nucleolus"/>
    <property type="evidence" value="ECO:0007669"/>
    <property type="project" value="UniProtKB-SubCell"/>
</dbReference>
<keyword evidence="2 4" id="KW-0808">Transferase</keyword>
<evidence type="ECO:0000256" key="5">
    <source>
        <dbReference type="SAM" id="MobiDB-lite"/>
    </source>
</evidence>
<evidence type="ECO:0000256" key="1">
    <source>
        <dbReference type="ARBA" id="ARBA00022603"/>
    </source>
</evidence>
<feature type="region of interest" description="Disordered" evidence="5">
    <location>
        <begin position="1"/>
        <end position="30"/>
    </location>
</feature>
<name>A0A1Y1ULI8_9TREE</name>
<organism evidence="6 7">
    <name type="scientific">Kockovaella imperatae</name>
    <dbReference type="NCBI Taxonomy" id="4999"/>
    <lineage>
        <taxon>Eukaryota</taxon>
        <taxon>Fungi</taxon>
        <taxon>Dikarya</taxon>
        <taxon>Basidiomycota</taxon>
        <taxon>Agaricomycotina</taxon>
        <taxon>Tremellomycetes</taxon>
        <taxon>Tremellales</taxon>
        <taxon>Cuniculitremaceae</taxon>
        <taxon>Kockovaella</taxon>
    </lineage>
</organism>
<dbReference type="Proteomes" id="UP000193218">
    <property type="component" value="Unassembled WGS sequence"/>
</dbReference>
<dbReference type="GO" id="GO:0016433">
    <property type="term" value="F:rRNA (adenine) methyltransferase activity"/>
    <property type="evidence" value="ECO:0007669"/>
    <property type="project" value="UniProtKB-UniRule"/>
</dbReference>
<proteinExistence type="inferred from homology"/>
<dbReference type="OrthoDB" id="5954793at2759"/>
<gene>
    <name evidence="6" type="ORF">BD324DRAFT_576921</name>
</gene>
<dbReference type="FunCoup" id="A0A1Y1ULI8">
    <property type="interactions" value="60"/>
</dbReference>
<evidence type="ECO:0000313" key="7">
    <source>
        <dbReference type="Proteomes" id="UP000193218"/>
    </source>
</evidence>
<keyword evidence="7" id="KW-1185">Reference proteome</keyword>
<dbReference type="EC" id="2.1.1.-" evidence="4"/>
<evidence type="ECO:0000313" key="6">
    <source>
        <dbReference type="EMBL" id="ORX38849.1"/>
    </source>
</evidence>
<comment type="caution">
    <text evidence="6">The sequence shown here is derived from an EMBL/GenBank/DDBJ whole genome shotgun (WGS) entry which is preliminary data.</text>
</comment>
<keyword evidence="1 4" id="KW-0489">Methyltransferase</keyword>
<dbReference type="GeneID" id="33555032"/>
<evidence type="ECO:0000256" key="2">
    <source>
        <dbReference type="ARBA" id="ARBA00022679"/>
    </source>
</evidence>
<sequence>MANSRKVRKRPVTLSKDTKPGLRSNSHKATQQTISKFHVLLKRKAALTKQLKAKPLSEKKEEDVIQVQLAQVDRELDSLGGIEAYQKASVYGQSVERGGDSAKVLIEWLKKRDASQIELGALKPDNLASCASWIENHPIDLHSLHPDIEEQDFFNRPLPTTDMDHFDIISCSLVLNFVDDSERRGQMLRLIHRHLASRASSLLFLVLPLPCVKNSRYVTLESLRNLMRCVGFEQVEERWKEGGKVGYWLYTWRDPTESNIERWGRKRVLVEGPKRNNFAILLK</sequence>
<dbReference type="InParanoid" id="A0A1Y1ULI8"/>
<dbReference type="Pfam" id="PF11968">
    <property type="entry name" value="Bmt2"/>
    <property type="match status" value="1"/>
</dbReference>
<dbReference type="STRING" id="4999.A0A1Y1ULI8"/>
<evidence type="ECO:0000256" key="3">
    <source>
        <dbReference type="ARBA" id="ARBA00022691"/>
    </source>
</evidence>
<dbReference type="InterPro" id="IPR029063">
    <property type="entry name" value="SAM-dependent_MTases_sf"/>
</dbReference>
<feature type="binding site" evidence="4">
    <location>
        <position position="120"/>
    </location>
    <ligand>
        <name>S-adenosyl-L-methionine</name>
        <dbReference type="ChEBI" id="CHEBI:59789"/>
    </ligand>
</feature>
<dbReference type="HAMAP" id="MF_03044">
    <property type="entry name" value="BMT2"/>
    <property type="match status" value="1"/>
</dbReference>
<protein>
    <recommendedName>
        <fullName evidence="4">25S rRNA adenine-N(1) methyltransferase</fullName>
        <ecNumber evidence="4">2.1.1.-</ecNumber>
    </recommendedName>
</protein>
<dbReference type="PANTHER" id="PTHR21008:SF1">
    <property type="entry name" value="25S RRNA (ADENINE(2142)-N(1))-METHYLTRANSFERASE"/>
    <property type="match status" value="1"/>
</dbReference>
<accession>A0A1Y1ULI8</accession>
<dbReference type="Gene3D" id="3.40.50.150">
    <property type="entry name" value="Vaccinia Virus protein VP39"/>
    <property type="match status" value="1"/>
</dbReference>
<reference evidence="6 7" key="1">
    <citation type="submission" date="2017-03" db="EMBL/GenBank/DDBJ databases">
        <title>Widespread Adenine N6-methylation of Active Genes in Fungi.</title>
        <authorList>
            <consortium name="DOE Joint Genome Institute"/>
            <person name="Mondo S.J."/>
            <person name="Dannebaum R.O."/>
            <person name="Kuo R.C."/>
            <person name="Louie K.B."/>
            <person name="Bewick A.J."/>
            <person name="Labutti K."/>
            <person name="Haridas S."/>
            <person name="Kuo A."/>
            <person name="Salamov A."/>
            <person name="Ahrendt S.R."/>
            <person name="Lau R."/>
            <person name="Bowen B.P."/>
            <person name="Lipzen A."/>
            <person name="Sullivan W."/>
            <person name="Andreopoulos W.B."/>
            <person name="Clum A."/>
            <person name="Lindquist E."/>
            <person name="Daum C."/>
            <person name="Northen T.R."/>
            <person name="Ramamoorthy G."/>
            <person name="Schmitz R.J."/>
            <person name="Gryganskyi A."/>
            <person name="Culley D."/>
            <person name="Magnuson J."/>
            <person name="James T.Y."/>
            <person name="O'Malley M.A."/>
            <person name="Stajich J.E."/>
            <person name="Spatafora J.W."/>
            <person name="Visel A."/>
            <person name="Grigoriev I.V."/>
        </authorList>
    </citation>
    <scope>NUCLEOTIDE SEQUENCE [LARGE SCALE GENOMIC DNA]</scope>
    <source>
        <strain evidence="6 7">NRRL Y-17943</strain>
    </source>
</reference>
<keyword evidence="4" id="KW-0539">Nucleus</keyword>